<evidence type="ECO:0000256" key="7">
    <source>
        <dbReference type="ARBA" id="ARBA00022729"/>
    </source>
</evidence>
<dbReference type="PANTHER" id="PTHR21581:SF6">
    <property type="entry name" value="TRAFFICKING PROTEIN PARTICLE COMPLEX SUBUNIT 12"/>
    <property type="match status" value="1"/>
</dbReference>
<dbReference type="InterPro" id="IPR001967">
    <property type="entry name" value="Peptidase_S11_N"/>
</dbReference>
<dbReference type="EMBL" id="CP091521">
    <property type="protein sequence ID" value="XHH50100.1"/>
    <property type="molecule type" value="Genomic_DNA"/>
</dbReference>
<dbReference type="SUPFAM" id="SSF56601">
    <property type="entry name" value="beta-lactamase/transpeptidase-like"/>
    <property type="match status" value="1"/>
</dbReference>
<dbReference type="KEGG" id="ckh:LVJ77_01210"/>
<comment type="function">
    <text evidence="1">Removes C-terminal D-alanyl residues from sugar-peptide cell wall precursors.</text>
</comment>
<dbReference type="GO" id="GO:0006508">
    <property type="term" value="P:proteolysis"/>
    <property type="evidence" value="ECO:0007669"/>
    <property type="project" value="UniProtKB-KW"/>
</dbReference>
<evidence type="ECO:0000256" key="6">
    <source>
        <dbReference type="ARBA" id="ARBA00022670"/>
    </source>
</evidence>
<feature type="active site" description="Proton acceptor" evidence="13">
    <location>
        <position position="88"/>
    </location>
</feature>
<dbReference type="AlphaFoldDB" id="A0ABD8B817"/>
<keyword evidence="7 16" id="KW-0732">Signal</keyword>
<keyword evidence="9" id="KW-0133">Cell shape</keyword>
<dbReference type="RefSeq" id="WP_027009104.1">
    <property type="nucleotide sequence ID" value="NZ_CP091521.1"/>
</dbReference>
<evidence type="ECO:0000256" key="2">
    <source>
        <dbReference type="ARBA" id="ARBA00004752"/>
    </source>
</evidence>
<evidence type="ECO:0000256" key="1">
    <source>
        <dbReference type="ARBA" id="ARBA00003217"/>
    </source>
</evidence>
<evidence type="ECO:0000256" key="11">
    <source>
        <dbReference type="ARBA" id="ARBA00023316"/>
    </source>
</evidence>
<dbReference type="Proteomes" id="UP000831534">
    <property type="component" value="Chromosome"/>
</dbReference>
<keyword evidence="5 18" id="KW-0121">Carboxypeptidase</keyword>
<dbReference type="Gene3D" id="3.40.710.10">
    <property type="entry name" value="DD-peptidase/beta-lactamase superfamily"/>
    <property type="match status" value="1"/>
</dbReference>
<name>A0ABD8B817_9NEIS</name>
<evidence type="ECO:0000256" key="4">
    <source>
        <dbReference type="ARBA" id="ARBA00012448"/>
    </source>
</evidence>
<dbReference type="GO" id="GO:0008360">
    <property type="term" value="P:regulation of cell shape"/>
    <property type="evidence" value="ECO:0007669"/>
    <property type="project" value="UniProtKB-KW"/>
</dbReference>
<comment type="pathway">
    <text evidence="2">Cell wall biogenesis; peptidoglycan biosynthesis.</text>
</comment>
<dbReference type="InterPro" id="IPR015956">
    <property type="entry name" value="Peniciliin-bd_prot_C_sf"/>
</dbReference>
<gene>
    <name evidence="18" type="ORF">LVJ77_01210</name>
</gene>
<evidence type="ECO:0000256" key="9">
    <source>
        <dbReference type="ARBA" id="ARBA00022960"/>
    </source>
</evidence>
<dbReference type="PROSITE" id="PS51257">
    <property type="entry name" value="PROKAR_LIPOPROTEIN"/>
    <property type="match status" value="1"/>
</dbReference>
<feature type="active site" evidence="13">
    <location>
        <position position="145"/>
    </location>
</feature>
<dbReference type="InterPro" id="IPR012907">
    <property type="entry name" value="Peptidase_S11_C"/>
</dbReference>
<evidence type="ECO:0000313" key="18">
    <source>
        <dbReference type="EMBL" id="XHH50100.1"/>
    </source>
</evidence>
<reference evidence="18 19" key="1">
    <citation type="journal article" date="2022" name="Res Sq">
        <title>Evolution of multicellular longitudinally dividing oral cavity symbionts (Neisseriaceae).</title>
        <authorList>
            <person name="Nyongesa S."/>
            <person name="Weber P."/>
            <person name="Bernet E."/>
            <person name="Pullido F."/>
            <person name="Nieckarz M."/>
            <person name="Delaby M."/>
            <person name="Nieves C."/>
            <person name="Viehboeck T."/>
            <person name="Krause N."/>
            <person name="Rivera-Millot A."/>
            <person name="Nakamura A."/>
            <person name="Vischer N."/>
            <person name="VanNieuwenhze M."/>
            <person name="Brun Y."/>
            <person name="Cava F."/>
            <person name="Bulgheresi S."/>
            <person name="Veyrier F."/>
        </authorList>
    </citation>
    <scope>NUCLEOTIDE SEQUENCE [LARGE SCALE GENOMIC DNA]</scope>
    <source>
        <strain evidence="18 19">17694</strain>
    </source>
</reference>
<feature type="active site" description="Acyl-ester intermediate" evidence="13">
    <location>
        <position position="85"/>
    </location>
</feature>
<feature type="chain" id="PRO_5044825275" description="serine-type D-Ala-D-Ala carboxypeptidase" evidence="16">
    <location>
        <begin position="22"/>
        <end position="408"/>
    </location>
</feature>
<dbReference type="SUPFAM" id="SSF69189">
    <property type="entry name" value="Penicillin-binding protein associated domain"/>
    <property type="match status" value="1"/>
</dbReference>
<dbReference type="PANTHER" id="PTHR21581">
    <property type="entry name" value="D-ALANYL-D-ALANINE CARBOXYPEPTIDASE"/>
    <property type="match status" value="1"/>
</dbReference>
<keyword evidence="11" id="KW-0961">Cell wall biogenesis/degradation</keyword>
<evidence type="ECO:0000256" key="10">
    <source>
        <dbReference type="ARBA" id="ARBA00022984"/>
    </source>
</evidence>
<keyword evidence="19" id="KW-1185">Reference proteome</keyword>
<dbReference type="PRINTS" id="PR00725">
    <property type="entry name" value="DADACBPTASE1"/>
</dbReference>
<keyword evidence="10" id="KW-0573">Peptidoglycan synthesis</keyword>
<feature type="binding site" evidence="14">
    <location>
        <position position="247"/>
    </location>
    <ligand>
        <name>substrate</name>
    </ligand>
</feature>
<keyword evidence="6" id="KW-0645">Protease</keyword>
<dbReference type="GO" id="GO:0009252">
    <property type="term" value="P:peptidoglycan biosynthetic process"/>
    <property type="evidence" value="ECO:0007669"/>
    <property type="project" value="UniProtKB-KW"/>
</dbReference>
<dbReference type="InterPro" id="IPR037167">
    <property type="entry name" value="Peptidase_S11_C_sf"/>
</dbReference>
<proteinExistence type="inferred from homology"/>
<evidence type="ECO:0000256" key="5">
    <source>
        <dbReference type="ARBA" id="ARBA00022645"/>
    </source>
</evidence>
<protein>
    <recommendedName>
        <fullName evidence="4">serine-type D-Ala-D-Ala carboxypeptidase</fullName>
        <ecNumber evidence="4">3.4.16.4</ecNumber>
    </recommendedName>
</protein>
<evidence type="ECO:0000256" key="8">
    <source>
        <dbReference type="ARBA" id="ARBA00022801"/>
    </source>
</evidence>
<evidence type="ECO:0000256" key="12">
    <source>
        <dbReference type="ARBA" id="ARBA00034000"/>
    </source>
</evidence>
<evidence type="ECO:0000313" key="19">
    <source>
        <dbReference type="Proteomes" id="UP000831534"/>
    </source>
</evidence>
<dbReference type="GO" id="GO:0009002">
    <property type="term" value="F:serine-type D-Ala-D-Ala carboxypeptidase activity"/>
    <property type="evidence" value="ECO:0007669"/>
    <property type="project" value="UniProtKB-EC"/>
</dbReference>
<evidence type="ECO:0000259" key="17">
    <source>
        <dbReference type="SMART" id="SM00936"/>
    </source>
</evidence>
<keyword evidence="8 18" id="KW-0378">Hydrolase</keyword>
<evidence type="ECO:0000256" key="13">
    <source>
        <dbReference type="PIRSR" id="PIRSR618044-1"/>
    </source>
</evidence>
<dbReference type="GO" id="GO:0071555">
    <property type="term" value="P:cell wall organization"/>
    <property type="evidence" value="ECO:0007669"/>
    <property type="project" value="UniProtKB-KW"/>
</dbReference>
<comment type="catalytic activity">
    <reaction evidence="12">
        <text>Preferential cleavage: (Ac)2-L-Lys-D-Ala-|-D-Ala. Also transpeptidation of peptidyl-alanyl moieties that are N-acyl substituents of D-alanine.</text>
        <dbReference type="EC" id="3.4.16.4"/>
    </reaction>
</comment>
<organism evidence="18 19">
    <name type="scientific">Conchiformibius kuhniae</name>
    <dbReference type="NCBI Taxonomy" id="211502"/>
    <lineage>
        <taxon>Bacteria</taxon>
        <taxon>Pseudomonadati</taxon>
        <taxon>Pseudomonadota</taxon>
        <taxon>Betaproteobacteria</taxon>
        <taxon>Neisseriales</taxon>
        <taxon>Neisseriaceae</taxon>
        <taxon>Conchiformibius</taxon>
    </lineage>
</organism>
<accession>A0ABD8B817</accession>
<dbReference type="EC" id="3.4.16.4" evidence="4"/>
<evidence type="ECO:0000256" key="14">
    <source>
        <dbReference type="PIRSR" id="PIRSR618044-2"/>
    </source>
</evidence>
<feature type="domain" description="Peptidase S11 D-Ala-D-Ala carboxypeptidase A C-terminal" evidence="17">
    <location>
        <begin position="297"/>
        <end position="387"/>
    </location>
</feature>
<feature type="signal peptide" evidence="16">
    <location>
        <begin position="1"/>
        <end position="21"/>
    </location>
</feature>
<dbReference type="Gene3D" id="2.60.410.10">
    <property type="entry name" value="D-Ala-D-Ala carboxypeptidase, C-terminal domain"/>
    <property type="match status" value="1"/>
</dbReference>
<evidence type="ECO:0000256" key="16">
    <source>
        <dbReference type="SAM" id="SignalP"/>
    </source>
</evidence>
<dbReference type="Pfam" id="PF00768">
    <property type="entry name" value="Peptidase_S11"/>
    <property type="match status" value="1"/>
</dbReference>
<evidence type="ECO:0000256" key="3">
    <source>
        <dbReference type="ARBA" id="ARBA00007164"/>
    </source>
</evidence>
<comment type="similarity">
    <text evidence="3 15">Belongs to the peptidase S11 family.</text>
</comment>
<sequence length="408" mass="44054">MKTLFLLLGIGAALACVPVSAAQKNASAPVEAAASAASEAPTAAPLTTNLTALPEIAAAAYVVKDLQSNQIIAAKNPDKAIEPASLTKLMTAYLTFKALENGKLKPDQMLKVSEKAWKAEGSRMFLEPKKPVSVSDLIKGLIVQSGNDAAITLAETLGGSEEAFVKQMNEEAKRLGMMQTRFENSTGLPGKAHLTTVNDLVLLASAIIRDYPQYYPIYGIKSFAYNGITQPNRNLLLYRDPSVDGLKTGHTASAGYNLIASSKRNGRRVVSVVVGTASEEARATESSKLLNHALQNFDTPQMYQAGQSVARVKVYKGADKELPVGFLDNVYITLPHENAERIKPVLETRQPVLAPIRKGGEMGILKFMDGDKVLAEKKVVALNDVSEAGFFGRLWDGIVLWFRDIFSD</sequence>
<dbReference type="InterPro" id="IPR018044">
    <property type="entry name" value="Peptidase_S11"/>
</dbReference>
<dbReference type="SMART" id="SM00936">
    <property type="entry name" value="PBP5_C"/>
    <property type="match status" value="1"/>
</dbReference>
<evidence type="ECO:0000256" key="15">
    <source>
        <dbReference type="RuleBase" id="RU004016"/>
    </source>
</evidence>
<dbReference type="Pfam" id="PF07943">
    <property type="entry name" value="PBP5_C"/>
    <property type="match status" value="1"/>
</dbReference>
<dbReference type="InterPro" id="IPR012338">
    <property type="entry name" value="Beta-lactam/transpept-like"/>
</dbReference>